<evidence type="ECO:0000256" key="1">
    <source>
        <dbReference type="ARBA" id="ARBA00004613"/>
    </source>
</evidence>
<sequence>MPRRPHVFVAASTALLAAAVFPATVLPALALPAEAPHAPAPHTPLSFDPAARVPVASAPVSPAPVTPAPVPSAPVSPKRHGAPGPAAGPPAGKESFRRDGFPEDGPVTAAALLSRAGGCDQISNGRYRTRESTPATIPVCDARGAVFWEADMDIDCDGQATAHCNPSADPYYQDTTSYTQADGRALNAEELPYIVVPLSSSIWNFRSSGIRGGSVAAVIHRDKVEYAVVGDTGPPGIIGEASYATARALGIVPDPSGGGVPSGVTYIVFKDSEISRLDDQETITRRGDELAKQFIRDN</sequence>
<feature type="compositionally biased region" description="Low complexity" evidence="8">
    <location>
        <begin position="82"/>
        <end position="92"/>
    </location>
</feature>
<dbReference type="PANTHER" id="PTHR42061:SF6">
    <property type="entry name" value="ENDO-CHITOSANASE"/>
    <property type="match status" value="1"/>
</dbReference>
<dbReference type="PANTHER" id="PTHR42061">
    <property type="entry name" value="ENDO-CHITOSANASE"/>
    <property type="match status" value="1"/>
</dbReference>
<dbReference type="Proteomes" id="UP000245992">
    <property type="component" value="Unassembled WGS sequence"/>
</dbReference>
<dbReference type="STRING" id="1440053.GCA_000718095_03248"/>
<keyword evidence="11" id="KW-1185">Reference proteome</keyword>
<keyword evidence="4" id="KW-0378">Hydrolase</keyword>
<dbReference type="Pfam" id="PF07335">
    <property type="entry name" value="Glyco_hydro_75"/>
    <property type="match status" value="1"/>
</dbReference>
<evidence type="ECO:0000256" key="8">
    <source>
        <dbReference type="SAM" id="MobiDB-lite"/>
    </source>
</evidence>
<feature type="chain" id="PRO_5015552062" evidence="9">
    <location>
        <begin position="31"/>
        <end position="298"/>
    </location>
</feature>
<comment type="caution">
    <text evidence="10">The sequence shown here is derived from an EMBL/GenBank/DDBJ whole genome shotgun (WGS) entry which is preliminary data.</text>
</comment>
<comment type="subcellular location">
    <subcellularLocation>
        <location evidence="1">Secreted</location>
    </subcellularLocation>
</comment>
<keyword evidence="6" id="KW-0326">Glycosidase</keyword>
<feature type="compositionally biased region" description="Pro residues" evidence="8">
    <location>
        <begin position="61"/>
        <end position="74"/>
    </location>
</feature>
<dbReference type="GO" id="GO:0016977">
    <property type="term" value="F:chitosanase activity"/>
    <property type="evidence" value="ECO:0007669"/>
    <property type="project" value="InterPro"/>
</dbReference>
<feature type="signal peptide" evidence="9">
    <location>
        <begin position="1"/>
        <end position="30"/>
    </location>
</feature>
<keyword evidence="7" id="KW-0624">Polysaccharide degradation</keyword>
<evidence type="ECO:0000256" key="9">
    <source>
        <dbReference type="SAM" id="SignalP"/>
    </source>
</evidence>
<organism evidence="10 11">
    <name type="scientific">Streptomyces scopuliridis RB72</name>
    <dbReference type="NCBI Taxonomy" id="1440053"/>
    <lineage>
        <taxon>Bacteria</taxon>
        <taxon>Bacillati</taxon>
        <taxon>Actinomycetota</taxon>
        <taxon>Actinomycetes</taxon>
        <taxon>Kitasatosporales</taxon>
        <taxon>Streptomycetaceae</taxon>
        <taxon>Streptomyces</taxon>
    </lineage>
</organism>
<accession>A0A2T7T6U7</accession>
<gene>
    <name evidence="10" type="ORF">Y717_21965</name>
</gene>
<dbReference type="AlphaFoldDB" id="A0A2T7T6U7"/>
<evidence type="ECO:0000256" key="2">
    <source>
        <dbReference type="ARBA" id="ARBA00022525"/>
    </source>
</evidence>
<dbReference type="RefSeq" id="WP_051745973.1">
    <property type="nucleotide sequence ID" value="NZ_AZSP01000164.1"/>
</dbReference>
<evidence type="ECO:0000256" key="6">
    <source>
        <dbReference type="ARBA" id="ARBA00023295"/>
    </source>
</evidence>
<evidence type="ECO:0000256" key="3">
    <source>
        <dbReference type="ARBA" id="ARBA00022729"/>
    </source>
</evidence>
<evidence type="ECO:0000256" key="7">
    <source>
        <dbReference type="ARBA" id="ARBA00023326"/>
    </source>
</evidence>
<dbReference type="InterPro" id="IPR009939">
    <property type="entry name" value="Chitosanase_fungal"/>
</dbReference>
<evidence type="ECO:0000256" key="4">
    <source>
        <dbReference type="ARBA" id="ARBA00022801"/>
    </source>
</evidence>
<dbReference type="GO" id="GO:0005576">
    <property type="term" value="C:extracellular region"/>
    <property type="evidence" value="ECO:0007669"/>
    <property type="project" value="UniProtKB-SubCell"/>
</dbReference>
<evidence type="ECO:0000313" key="10">
    <source>
        <dbReference type="EMBL" id="PVE10883.1"/>
    </source>
</evidence>
<dbReference type="EMBL" id="AZSP01000164">
    <property type="protein sequence ID" value="PVE10883.1"/>
    <property type="molecule type" value="Genomic_DNA"/>
</dbReference>
<keyword evidence="2" id="KW-0964">Secreted</keyword>
<keyword evidence="5" id="KW-0119">Carbohydrate metabolism</keyword>
<reference evidence="10 11" key="1">
    <citation type="submission" date="2013-12" db="EMBL/GenBank/DDBJ databases">
        <title>Annotated genome of Streptomyces scopuliridis.</title>
        <authorList>
            <person name="Olson J.B."/>
        </authorList>
    </citation>
    <scope>NUCLEOTIDE SEQUENCE [LARGE SCALE GENOMIC DNA]</scope>
    <source>
        <strain evidence="10 11">RB72</strain>
    </source>
</reference>
<protein>
    <submittedName>
        <fullName evidence="10">Uncharacterized protein</fullName>
    </submittedName>
</protein>
<proteinExistence type="predicted"/>
<name>A0A2T7T6U7_9ACTN</name>
<dbReference type="GO" id="GO:0000272">
    <property type="term" value="P:polysaccharide catabolic process"/>
    <property type="evidence" value="ECO:0007669"/>
    <property type="project" value="UniProtKB-KW"/>
</dbReference>
<evidence type="ECO:0000313" key="11">
    <source>
        <dbReference type="Proteomes" id="UP000245992"/>
    </source>
</evidence>
<evidence type="ECO:0000256" key="5">
    <source>
        <dbReference type="ARBA" id="ARBA00023277"/>
    </source>
</evidence>
<keyword evidence="3 9" id="KW-0732">Signal</keyword>
<feature type="region of interest" description="Disordered" evidence="8">
    <location>
        <begin position="58"/>
        <end position="104"/>
    </location>
</feature>